<dbReference type="EMBL" id="JAKVTV010000002">
    <property type="protein sequence ID" value="MCH4823194.1"/>
    <property type="molecule type" value="Genomic_DNA"/>
</dbReference>
<organism evidence="1 2">
    <name type="scientific">Christiangramia lutea</name>
    <dbReference type="NCBI Taxonomy" id="1607951"/>
    <lineage>
        <taxon>Bacteria</taxon>
        <taxon>Pseudomonadati</taxon>
        <taxon>Bacteroidota</taxon>
        <taxon>Flavobacteriia</taxon>
        <taxon>Flavobacteriales</taxon>
        <taxon>Flavobacteriaceae</taxon>
        <taxon>Christiangramia</taxon>
    </lineage>
</organism>
<reference evidence="1" key="1">
    <citation type="submission" date="2022-03" db="EMBL/GenBank/DDBJ databases">
        <title>Gramella crocea sp. nov., isolated from activated sludge of a seafood processing plant.</title>
        <authorList>
            <person name="Zhang X."/>
        </authorList>
    </citation>
    <scope>NUCLEOTIDE SEQUENCE</scope>
    <source>
        <strain evidence="1">YJ019</strain>
    </source>
</reference>
<sequence length="152" mass="17033">MKRFKIVLVLLMTSFILSCNTDRDDLDLTEAEANELNNIAKTGDWKISEYTLNGSENTANYADYVFNFEESNNLTAKSSIDEVLGTWRASNDSGDEYDPYDDLDFHIFFSSTSKLGELANNYDILAATDKEIRLILGENANGDAATLIFSKN</sequence>
<evidence type="ECO:0008006" key="3">
    <source>
        <dbReference type="Google" id="ProtNLM"/>
    </source>
</evidence>
<protein>
    <recommendedName>
        <fullName evidence="3">Lipocalin-like domain-containing protein</fullName>
    </recommendedName>
</protein>
<evidence type="ECO:0000313" key="1">
    <source>
        <dbReference type="EMBL" id="MCH4823194.1"/>
    </source>
</evidence>
<name>A0A9X2A932_9FLAO</name>
<comment type="caution">
    <text evidence="1">The sequence shown here is derived from an EMBL/GenBank/DDBJ whole genome shotgun (WGS) entry which is preliminary data.</text>
</comment>
<accession>A0A9X2A932</accession>
<dbReference type="RefSeq" id="WP_240713358.1">
    <property type="nucleotide sequence ID" value="NZ_JAKVTV010000002.1"/>
</dbReference>
<gene>
    <name evidence="1" type="ORF">ML462_08400</name>
</gene>
<dbReference type="Proteomes" id="UP001139226">
    <property type="component" value="Unassembled WGS sequence"/>
</dbReference>
<proteinExistence type="predicted"/>
<dbReference type="AlphaFoldDB" id="A0A9X2A932"/>
<dbReference type="PROSITE" id="PS51257">
    <property type="entry name" value="PROKAR_LIPOPROTEIN"/>
    <property type="match status" value="1"/>
</dbReference>
<evidence type="ECO:0000313" key="2">
    <source>
        <dbReference type="Proteomes" id="UP001139226"/>
    </source>
</evidence>
<keyword evidence="2" id="KW-1185">Reference proteome</keyword>